<accession>A0ABV0QJL0</accession>
<reference evidence="1 2" key="1">
    <citation type="submission" date="2021-06" db="EMBL/GenBank/DDBJ databases">
        <authorList>
            <person name="Palmer J.M."/>
        </authorList>
    </citation>
    <scope>NUCLEOTIDE SEQUENCE [LARGE SCALE GENOMIC DNA]</scope>
    <source>
        <strain evidence="1 2">XC_2019</strain>
        <tissue evidence="1">Muscle</tissue>
    </source>
</reference>
<gene>
    <name evidence="1" type="ORF">XENOCAPTIV_016570</name>
</gene>
<proteinExistence type="predicted"/>
<dbReference type="EMBL" id="JAHRIN010011843">
    <property type="protein sequence ID" value="MEQ2195672.1"/>
    <property type="molecule type" value="Genomic_DNA"/>
</dbReference>
<organism evidence="1 2">
    <name type="scientific">Xenoophorus captivus</name>
    <dbReference type="NCBI Taxonomy" id="1517983"/>
    <lineage>
        <taxon>Eukaryota</taxon>
        <taxon>Metazoa</taxon>
        <taxon>Chordata</taxon>
        <taxon>Craniata</taxon>
        <taxon>Vertebrata</taxon>
        <taxon>Euteleostomi</taxon>
        <taxon>Actinopterygii</taxon>
        <taxon>Neopterygii</taxon>
        <taxon>Teleostei</taxon>
        <taxon>Neoteleostei</taxon>
        <taxon>Acanthomorphata</taxon>
        <taxon>Ovalentaria</taxon>
        <taxon>Atherinomorphae</taxon>
        <taxon>Cyprinodontiformes</taxon>
        <taxon>Goodeidae</taxon>
        <taxon>Xenoophorus</taxon>
    </lineage>
</organism>
<protein>
    <submittedName>
        <fullName evidence="1">Uncharacterized protein</fullName>
    </submittedName>
</protein>
<sequence length="123" mass="13829">MEYNTARTLCIIGLARRPCQELTGWTELCQSHYDNKYNTYAHEVLWMKIGGVWRRSLGGGSTCAEAVLGHNLRHRKSIMDVIVPFIPDSVIALAELICHTNLWPFLDTQMESGVVSVCVLSYG</sequence>
<keyword evidence="2" id="KW-1185">Reference proteome</keyword>
<evidence type="ECO:0000313" key="1">
    <source>
        <dbReference type="EMBL" id="MEQ2195672.1"/>
    </source>
</evidence>
<name>A0ABV0QJL0_9TELE</name>
<comment type="caution">
    <text evidence="1">The sequence shown here is derived from an EMBL/GenBank/DDBJ whole genome shotgun (WGS) entry which is preliminary data.</text>
</comment>
<evidence type="ECO:0000313" key="2">
    <source>
        <dbReference type="Proteomes" id="UP001434883"/>
    </source>
</evidence>
<dbReference type="Proteomes" id="UP001434883">
    <property type="component" value="Unassembled WGS sequence"/>
</dbReference>